<evidence type="ECO:0000313" key="3">
    <source>
        <dbReference type="EMBL" id="QNG76326.1"/>
    </source>
</evidence>
<sequence length="618" mass="68443">MVKANGGLPYEREFMKIRHIAVALAALLPAGTALAQSGYAHLTPKKIGYNENLPDRYAVLDFSVTASDWMDRVRLPSIQRHHDSMQINIVSVGARGDYLEIKGKFAHLPDAADSMIASPFTALAYRSNLATSKWELLHTAYREIDGPNERRWRIPSNGRVPATALNLRDGQHVGELGLPDGAHPYDTVTVRHTASWPSAVVAADTLFPRSNLRIESGDVHHYVFDPFFRRWKLNHATYRPVLPNEASQKTTTARTRVTATNENFRGYYLDFPHSPSDRDRRVFKVADSKVIDPSWGLKIKDDNIFDREAHVWTNPGEEFEFMYVDDGGPGSSHWHALRYPVQRVDIDKSRGGKVDNAAALLTWVTTGGGTVTLPNAFQRLTRLVVENVTGTQPHPTPRTTTVIGPGLSDKVLPGEQVSYRLRDHKWIRETTTVDVVFAVSGQLGEIGSKAMALELMRESLVKTNQALDNSGATFRFREAAVRDITVPYYLPTYAIPEWIANHAPQVISDSGADGVYFGGVATGCNGVHHSKPRKQFAVAMNLLCSTDMLREEMGKALGMKVNGTQGVPVIGSGNKLPLYATPVRFVDDGNRAINPGQRDEVQHMNAAAAEVARYGYPR</sequence>
<feature type="chain" id="PRO_5043634464" description="Metalloprotease StcE beta-sandwich domain-containing protein" evidence="1">
    <location>
        <begin position="36"/>
        <end position="618"/>
    </location>
</feature>
<reference evidence="3 4" key="1">
    <citation type="submission" date="2020-08" db="EMBL/GenBank/DDBJ databases">
        <title>Phenotypic and transcriptomic analysis of seven clinical Stenotrophomonas maltophilia isolates identify a small set of shared and commonly regulated genes involved in biofilm lifestyle.</title>
        <authorList>
            <person name="Alio I."/>
            <person name="Gudzuhn M."/>
            <person name="Streit W."/>
        </authorList>
    </citation>
    <scope>NUCLEOTIDE SEQUENCE [LARGE SCALE GENOMIC DNA]</scope>
    <source>
        <strain evidence="3 4">UHH_SKK55</strain>
    </source>
</reference>
<dbReference type="AlphaFoldDB" id="A0AAX1I952"/>
<proteinExistence type="predicted"/>
<protein>
    <recommendedName>
        <fullName evidence="2">Metalloprotease StcE beta-sandwich domain-containing protein</fullName>
    </recommendedName>
</protein>
<feature type="domain" description="Metalloprotease StcE beta-sandwich" evidence="2">
    <location>
        <begin position="161"/>
        <end position="233"/>
    </location>
</feature>
<evidence type="ECO:0000313" key="4">
    <source>
        <dbReference type="Proteomes" id="UP000515598"/>
    </source>
</evidence>
<dbReference type="InterPro" id="IPR048990">
    <property type="entry name" value="StcE_b-sandwich"/>
</dbReference>
<dbReference type="EMBL" id="CP060025">
    <property type="protein sequence ID" value="QNG76326.1"/>
    <property type="molecule type" value="Genomic_DNA"/>
</dbReference>
<evidence type="ECO:0000259" key="2">
    <source>
        <dbReference type="Pfam" id="PF20944"/>
    </source>
</evidence>
<dbReference type="Gene3D" id="2.60.120.1230">
    <property type="match status" value="1"/>
</dbReference>
<gene>
    <name evidence="3" type="ORF">GPNADHDJ_00495</name>
</gene>
<feature type="signal peptide" evidence="1">
    <location>
        <begin position="1"/>
        <end position="35"/>
    </location>
</feature>
<dbReference type="Proteomes" id="UP000515598">
    <property type="component" value="Chromosome"/>
</dbReference>
<keyword evidence="1" id="KW-0732">Signal</keyword>
<accession>A0AAX1I952</accession>
<organism evidence="3 4">
    <name type="scientific">Stenotrophomonas maltophilia</name>
    <name type="common">Pseudomonas maltophilia</name>
    <name type="synonym">Xanthomonas maltophilia</name>
    <dbReference type="NCBI Taxonomy" id="40324"/>
    <lineage>
        <taxon>Bacteria</taxon>
        <taxon>Pseudomonadati</taxon>
        <taxon>Pseudomonadota</taxon>
        <taxon>Gammaproteobacteria</taxon>
        <taxon>Lysobacterales</taxon>
        <taxon>Lysobacteraceae</taxon>
        <taxon>Stenotrophomonas</taxon>
        <taxon>Stenotrophomonas maltophilia group</taxon>
    </lineage>
</organism>
<evidence type="ECO:0000256" key="1">
    <source>
        <dbReference type="SAM" id="SignalP"/>
    </source>
</evidence>
<dbReference type="Pfam" id="PF20944">
    <property type="entry name" value="StcE_b-sandwich"/>
    <property type="match status" value="1"/>
</dbReference>
<name>A0AAX1I952_STEMA</name>